<dbReference type="EC" id="2.7.7.6" evidence="1"/>
<evidence type="ECO:0000313" key="2">
    <source>
        <dbReference type="Proteomes" id="UP000259864"/>
    </source>
</evidence>
<dbReference type="GO" id="GO:0003899">
    <property type="term" value="F:DNA-directed RNA polymerase activity"/>
    <property type="evidence" value="ECO:0007669"/>
    <property type="project" value="UniProtKB-EC"/>
</dbReference>
<reference evidence="2" key="1">
    <citation type="submission" date="2018-06" db="EMBL/GenBank/DDBJ databases">
        <authorList>
            <consortium name="Pathogen Informatics"/>
        </authorList>
    </citation>
    <scope>NUCLEOTIDE SEQUENCE [LARGE SCALE GENOMIC DNA]</scope>
    <source>
        <strain evidence="2">NCTC10135</strain>
    </source>
</reference>
<dbReference type="KEGG" id="mala:NCTC10135_00259"/>
<keyword evidence="1" id="KW-0804">Transcription</keyword>
<organism evidence="1 2">
    <name type="scientific">Metamycoplasma alkalescens</name>
    <dbReference type="NCBI Taxonomy" id="45363"/>
    <lineage>
        <taxon>Bacteria</taxon>
        <taxon>Bacillati</taxon>
        <taxon>Mycoplasmatota</taxon>
        <taxon>Mycoplasmoidales</taxon>
        <taxon>Metamycoplasmataceae</taxon>
        <taxon>Metamycoplasma</taxon>
    </lineage>
</organism>
<feature type="non-terminal residue" evidence="1">
    <location>
        <position position="180"/>
    </location>
</feature>
<keyword evidence="1" id="KW-0808">Transferase</keyword>
<dbReference type="GO" id="GO:0000428">
    <property type="term" value="C:DNA-directed RNA polymerase complex"/>
    <property type="evidence" value="ECO:0007669"/>
    <property type="project" value="UniProtKB-KW"/>
</dbReference>
<protein>
    <submittedName>
        <fullName evidence="1">DNA-directed RNA polymerase subunit beta</fullName>
        <ecNumber evidence="1">2.7.7.6</ecNumber>
    </submittedName>
</protein>
<dbReference type="EMBL" id="LS991949">
    <property type="protein sequence ID" value="SYV89759.1"/>
    <property type="molecule type" value="Genomic_DNA"/>
</dbReference>
<accession>A0A3B0NZE0</accession>
<gene>
    <name evidence="1" type="primary">rpoB_1</name>
    <name evidence="1" type="ORF">NCTC10135_00259</name>
</gene>
<keyword evidence="1" id="KW-0240">DNA-directed RNA polymerase</keyword>
<name>A0A3B0NZE0_9BACT</name>
<dbReference type="Gene3D" id="3.90.1100.10">
    <property type="match status" value="1"/>
</dbReference>
<sequence>MSNKSQYVLRKFGPITERRDYSISPKKFETPDFLKMQRDSVEYFLTKGVEEELRNIYPIEAHGKVKIEYIENSATFEYPNKTEFEAIKEAKQKGSSYYGKLKARLKQINDETGEVVSAEVVFAEIPIMTYGGSFIINGSEKVIASQLIRSTGAYFGVNVRNKQANDLFNKVEIIPQVGSW</sequence>
<keyword evidence="1" id="KW-0548">Nucleotidyltransferase</keyword>
<dbReference type="Proteomes" id="UP000259864">
    <property type="component" value="Chromosome 1"/>
</dbReference>
<dbReference type="AlphaFoldDB" id="A0A3B0NZE0"/>
<proteinExistence type="predicted"/>
<dbReference type="SUPFAM" id="SSF64484">
    <property type="entry name" value="beta and beta-prime subunits of DNA dependent RNA-polymerase"/>
    <property type="match status" value="1"/>
</dbReference>
<evidence type="ECO:0000313" key="1">
    <source>
        <dbReference type="EMBL" id="SYV89759.1"/>
    </source>
</evidence>